<reference evidence="5 6" key="1">
    <citation type="submission" date="2024-10" db="EMBL/GenBank/DDBJ databases">
        <authorList>
            <person name="Riesco R."/>
        </authorList>
    </citation>
    <scope>NUCLEOTIDE SEQUENCE [LARGE SCALE GENOMIC DNA]</scope>
    <source>
        <strain evidence="4 6">NCIMB 15448</strain>
        <strain evidence="2 5">NCIMB 15449</strain>
        <strain evidence="3 7">NCIMB 15450</strain>
    </source>
</reference>
<dbReference type="InterPro" id="IPR051910">
    <property type="entry name" value="ComF/GntX_DNA_util-trans"/>
</dbReference>
<proteinExistence type="inferred from homology"/>
<dbReference type="EMBL" id="JBIMSO010000067">
    <property type="protein sequence ID" value="MFH5210948.1"/>
    <property type="molecule type" value="Genomic_DNA"/>
</dbReference>
<dbReference type="Proteomes" id="UP001609219">
    <property type="component" value="Unassembled WGS sequence"/>
</dbReference>
<dbReference type="Proteomes" id="UP001609176">
    <property type="component" value="Unassembled WGS sequence"/>
</dbReference>
<dbReference type="SUPFAM" id="SSF53271">
    <property type="entry name" value="PRTase-like"/>
    <property type="match status" value="1"/>
</dbReference>
<evidence type="ECO:0000313" key="3">
    <source>
        <dbReference type="EMBL" id="MFH5232490.1"/>
    </source>
</evidence>
<evidence type="ECO:0000313" key="4">
    <source>
        <dbReference type="EMBL" id="MFH5244866.1"/>
    </source>
</evidence>
<dbReference type="CDD" id="cd06223">
    <property type="entry name" value="PRTases_typeI"/>
    <property type="match status" value="1"/>
</dbReference>
<evidence type="ECO:0000313" key="6">
    <source>
        <dbReference type="Proteomes" id="UP001609176"/>
    </source>
</evidence>
<comment type="caution">
    <text evidence="2">The sequence shown here is derived from an EMBL/GenBank/DDBJ whole genome shotgun (WGS) entry which is preliminary data.</text>
</comment>
<dbReference type="InterPro" id="IPR029057">
    <property type="entry name" value="PRTase-like"/>
</dbReference>
<evidence type="ECO:0000313" key="5">
    <source>
        <dbReference type="Proteomes" id="UP001609175"/>
    </source>
</evidence>
<dbReference type="PANTHER" id="PTHR47505:SF1">
    <property type="entry name" value="DNA UTILIZATION PROTEIN YHGH"/>
    <property type="match status" value="1"/>
</dbReference>
<dbReference type="RefSeq" id="WP_395117048.1">
    <property type="nucleotide sequence ID" value="NZ_JBIMSN010000153.1"/>
</dbReference>
<dbReference type="Gene3D" id="3.40.50.2020">
    <property type="match status" value="1"/>
</dbReference>
<dbReference type="PANTHER" id="PTHR47505">
    <property type="entry name" value="DNA UTILIZATION PROTEIN YHGH"/>
    <property type="match status" value="1"/>
</dbReference>
<protein>
    <submittedName>
        <fullName evidence="2">ComF family protein</fullName>
    </submittedName>
</protein>
<accession>A0ABW7JT02</accession>
<comment type="similarity">
    <text evidence="1">Belongs to the ComF/GntX family.</text>
</comment>
<dbReference type="InterPro" id="IPR000836">
    <property type="entry name" value="PRTase_dom"/>
</dbReference>
<evidence type="ECO:0000313" key="2">
    <source>
        <dbReference type="EMBL" id="MFH5210948.1"/>
    </source>
</evidence>
<sequence>MRTLLDLILPLECGGCAAPGSKWCTQCREALSVPPTPLRPRIDPGVPCWAIGTYSGPRRLAVIAAKERGRRDLAEPLGAALAHTLGWLRDAGELDPPELAPTVLIPAPTRARAARVRGGDPVTAMAAAAARRGRGVAVAPLLSLRGRVRDSVGLTADLRQRNLAGRVRVRTDRAVDAAANVVLVDDVITTGSTASESVRSLARAGIEITAVVVVAAA</sequence>
<evidence type="ECO:0000313" key="7">
    <source>
        <dbReference type="Proteomes" id="UP001609219"/>
    </source>
</evidence>
<name>A0ABW7JT02_9NOCA</name>
<dbReference type="Proteomes" id="UP001609175">
    <property type="component" value="Unassembled WGS sequence"/>
</dbReference>
<gene>
    <name evidence="4" type="ORF">ACHIPV_23750</name>
    <name evidence="2" type="ORF">ACHIPZ_22465</name>
    <name evidence="3" type="ORF">ACHIRB_28585</name>
</gene>
<dbReference type="EMBL" id="JBIMSN010000153">
    <property type="protein sequence ID" value="MFH5232490.1"/>
    <property type="molecule type" value="Genomic_DNA"/>
</dbReference>
<keyword evidence="7" id="KW-1185">Reference proteome</keyword>
<evidence type="ECO:0000256" key="1">
    <source>
        <dbReference type="ARBA" id="ARBA00008007"/>
    </source>
</evidence>
<dbReference type="EMBL" id="JBIMSP010000053">
    <property type="protein sequence ID" value="MFH5244866.1"/>
    <property type="molecule type" value="Genomic_DNA"/>
</dbReference>
<organism evidence="2 5">
    <name type="scientific">Antrihabitans spumae</name>
    <dbReference type="NCBI Taxonomy" id="3373370"/>
    <lineage>
        <taxon>Bacteria</taxon>
        <taxon>Bacillati</taxon>
        <taxon>Actinomycetota</taxon>
        <taxon>Actinomycetes</taxon>
        <taxon>Mycobacteriales</taxon>
        <taxon>Nocardiaceae</taxon>
        <taxon>Antrihabitans</taxon>
    </lineage>
</organism>